<dbReference type="InterPro" id="IPR017850">
    <property type="entry name" value="Alkaline_phosphatase_core_sf"/>
</dbReference>
<dbReference type="GO" id="GO:0046872">
    <property type="term" value="F:metal ion binding"/>
    <property type="evidence" value="ECO:0007669"/>
    <property type="project" value="UniProtKB-KW"/>
</dbReference>
<evidence type="ECO:0000313" key="4">
    <source>
        <dbReference type="EMBL" id="RWS27632.1"/>
    </source>
</evidence>
<evidence type="ECO:0000256" key="1">
    <source>
        <dbReference type="ARBA" id="ARBA00022723"/>
    </source>
</evidence>
<proteinExistence type="predicted"/>
<dbReference type="SUPFAM" id="SSF53649">
    <property type="entry name" value="Alkaline phosphatase-like"/>
    <property type="match status" value="1"/>
</dbReference>
<dbReference type="EMBL" id="NCKV01001870">
    <property type="protein sequence ID" value="RWS27632.1"/>
    <property type="molecule type" value="Genomic_DNA"/>
</dbReference>
<sequence length="87" mass="9873">MPANATTNCKPHQEPCLFDIDTDPCEYNNVAHIYPDIATKLWKKILKYNETAVPPGNKPNDPCSSPTLHGYTWSNWQDDPVSCQILR</sequence>
<keyword evidence="1" id="KW-0479">Metal-binding</keyword>
<dbReference type="OrthoDB" id="6514956at2759"/>
<dbReference type="PANTHER" id="PTHR10342:SF273">
    <property type="entry name" value="RE14504P"/>
    <property type="match status" value="1"/>
</dbReference>
<keyword evidence="2" id="KW-0106">Calcium</keyword>
<comment type="caution">
    <text evidence="4">The sequence shown here is derived from an EMBL/GenBank/DDBJ whole genome shotgun (WGS) entry which is preliminary data.</text>
</comment>
<keyword evidence="5" id="KW-1185">Reference proteome</keyword>
<reference evidence="4 5" key="1">
    <citation type="journal article" date="2018" name="Gigascience">
        <title>Genomes of trombidid mites reveal novel predicted allergens and laterally-transferred genes associated with secondary metabolism.</title>
        <authorList>
            <person name="Dong X."/>
            <person name="Chaisiri K."/>
            <person name="Xia D."/>
            <person name="Armstrong S.D."/>
            <person name="Fang Y."/>
            <person name="Donnelly M.J."/>
            <person name="Kadowaki T."/>
            <person name="McGarry J.W."/>
            <person name="Darby A.C."/>
            <person name="Makepeace B.L."/>
        </authorList>
    </citation>
    <scope>NUCLEOTIDE SEQUENCE [LARGE SCALE GENOMIC DNA]</scope>
    <source>
        <strain evidence="4">UoL-UT</strain>
    </source>
</reference>
<dbReference type="AlphaFoldDB" id="A0A443SJH3"/>
<dbReference type="STRING" id="299467.A0A443SJH3"/>
<keyword evidence="3" id="KW-0325">Glycoprotein</keyword>
<evidence type="ECO:0000313" key="5">
    <source>
        <dbReference type="Proteomes" id="UP000288716"/>
    </source>
</evidence>
<accession>A0A443SJH3</accession>
<dbReference type="Proteomes" id="UP000288716">
    <property type="component" value="Unassembled WGS sequence"/>
</dbReference>
<gene>
    <name evidence="4" type="ORF">B4U80_13710</name>
</gene>
<protein>
    <submittedName>
        <fullName evidence="4">Arylsulfatase B-like protein</fullName>
    </submittedName>
</protein>
<dbReference type="Gene3D" id="3.30.1120.10">
    <property type="match status" value="1"/>
</dbReference>
<evidence type="ECO:0000256" key="2">
    <source>
        <dbReference type="ARBA" id="ARBA00022837"/>
    </source>
</evidence>
<dbReference type="InterPro" id="IPR047115">
    <property type="entry name" value="ARSB"/>
</dbReference>
<name>A0A443SJH3_9ACAR</name>
<evidence type="ECO:0000256" key="3">
    <source>
        <dbReference type="ARBA" id="ARBA00023180"/>
    </source>
</evidence>
<dbReference type="GO" id="GO:0008484">
    <property type="term" value="F:sulfuric ester hydrolase activity"/>
    <property type="evidence" value="ECO:0007669"/>
    <property type="project" value="InterPro"/>
</dbReference>
<dbReference type="PANTHER" id="PTHR10342">
    <property type="entry name" value="ARYLSULFATASE"/>
    <property type="match status" value="1"/>
</dbReference>
<dbReference type="VEuPathDB" id="VectorBase:LDEU004408"/>
<organism evidence="4 5">
    <name type="scientific">Leptotrombidium deliense</name>
    <dbReference type="NCBI Taxonomy" id="299467"/>
    <lineage>
        <taxon>Eukaryota</taxon>
        <taxon>Metazoa</taxon>
        <taxon>Ecdysozoa</taxon>
        <taxon>Arthropoda</taxon>
        <taxon>Chelicerata</taxon>
        <taxon>Arachnida</taxon>
        <taxon>Acari</taxon>
        <taxon>Acariformes</taxon>
        <taxon>Trombidiformes</taxon>
        <taxon>Prostigmata</taxon>
        <taxon>Anystina</taxon>
        <taxon>Parasitengona</taxon>
        <taxon>Trombiculoidea</taxon>
        <taxon>Trombiculidae</taxon>
        <taxon>Leptotrombidium</taxon>
    </lineage>
</organism>